<sequence>MDKRELKELLMTYILEFVDLADTKLVEIFDKTFRELELKNY</sequence>
<dbReference type="EMBL" id="BARW01009341">
    <property type="protein sequence ID" value="GAI79261.1"/>
    <property type="molecule type" value="Genomic_DNA"/>
</dbReference>
<protein>
    <submittedName>
        <fullName evidence="1">Uncharacterized protein</fullName>
    </submittedName>
</protein>
<name>X1SJC6_9ZZZZ</name>
<comment type="caution">
    <text evidence="1">The sequence shown here is derived from an EMBL/GenBank/DDBJ whole genome shotgun (WGS) entry which is preliminary data.</text>
</comment>
<proteinExistence type="predicted"/>
<evidence type="ECO:0000313" key="1">
    <source>
        <dbReference type="EMBL" id="GAI79261.1"/>
    </source>
</evidence>
<accession>X1SJC6</accession>
<organism evidence="1">
    <name type="scientific">marine sediment metagenome</name>
    <dbReference type="NCBI Taxonomy" id="412755"/>
    <lineage>
        <taxon>unclassified sequences</taxon>
        <taxon>metagenomes</taxon>
        <taxon>ecological metagenomes</taxon>
    </lineage>
</organism>
<gene>
    <name evidence="1" type="ORF">S12H4_18820</name>
</gene>
<reference evidence="1" key="1">
    <citation type="journal article" date="2014" name="Front. Microbiol.">
        <title>High frequency of phylogenetically diverse reductive dehalogenase-homologous genes in deep subseafloor sedimentary metagenomes.</title>
        <authorList>
            <person name="Kawai M."/>
            <person name="Futagami T."/>
            <person name="Toyoda A."/>
            <person name="Takaki Y."/>
            <person name="Nishi S."/>
            <person name="Hori S."/>
            <person name="Arai W."/>
            <person name="Tsubouchi T."/>
            <person name="Morono Y."/>
            <person name="Uchiyama I."/>
            <person name="Ito T."/>
            <person name="Fujiyama A."/>
            <person name="Inagaki F."/>
            <person name="Takami H."/>
        </authorList>
    </citation>
    <scope>NUCLEOTIDE SEQUENCE</scope>
    <source>
        <strain evidence="1">Expedition CK06-06</strain>
    </source>
</reference>
<dbReference type="AlphaFoldDB" id="X1SJC6"/>